<proteinExistence type="inferred from homology"/>
<dbReference type="Gene3D" id="3.30.160.330">
    <property type="match status" value="1"/>
</dbReference>
<evidence type="ECO:0000256" key="4">
    <source>
        <dbReference type="ARBA" id="ARBA00022581"/>
    </source>
</evidence>
<keyword evidence="4 18" id="KW-0945">Host-virus interaction</keyword>
<keyword evidence="2 18" id="KW-0244">Early protein</keyword>
<reference evidence="20" key="1">
    <citation type="journal article" date="2018" name="Nat. Med.">
        <title>Expanded skin virome in DOCK8-deficient patients.</title>
        <authorList>
            <consortium name="NISC Comparative Sequencing Program"/>
            <person name="Tirosh O."/>
            <person name="Conlan S."/>
            <person name="Deming C."/>
            <person name="Lee-Lin S.Q."/>
            <person name="Huang X."/>
            <person name="Su H.C."/>
            <person name="Freeman A.F."/>
            <person name="Segre J.A."/>
            <person name="Kong H.H."/>
        </authorList>
    </citation>
    <scope>NUCLEOTIDE SEQUENCE</scope>
    <source>
        <strain evidence="20">HPV-mSK_144</strain>
    </source>
</reference>
<comment type="function">
    <text evidence="18">Plays a role in viral genome replication by driving entry of quiescent cells into the cell cycle. Stimulation of progression from G1 to S phase allows the virus to efficiently use the cellular DNA replicating machinery to achieve viral genome replication. E7 protein has both transforming and trans-activating activities. Induces the disassembly of the E2F1 transcription factor from RB1, with subsequent transcriptional activation of E2F1-regulated S-phase genes. Interferes with host histone deacetylation mediated by HDAC1 and HDAC2, leading to transcription activation. Plays also a role in the inhibition of both antiviral and antiproliferative functions of host interferon alpha. Interaction with host TMEM173/STING impairs the ability of TMEM173/STING to sense cytosolic DNA and promote the production of type I interferon (IFN-alpha and IFN-beta).</text>
</comment>
<evidence type="ECO:0000256" key="7">
    <source>
        <dbReference type="ARBA" id="ARBA00022771"/>
    </source>
</evidence>
<keyword evidence="12 18" id="KW-0010">Activator</keyword>
<comment type="function">
    <text evidence="19">E7 protein has both transforming and trans-activating activities.</text>
</comment>
<evidence type="ECO:0000256" key="5">
    <source>
        <dbReference type="ARBA" id="ARBA00022632"/>
    </source>
</evidence>
<keyword evidence="1 18" id="KW-1121">Modulation of host cell cycle by virus</keyword>
<dbReference type="HAMAP" id="MF_04004">
    <property type="entry name" value="PPV_E7"/>
    <property type="match status" value="1"/>
</dbReference>
<keyword evidence="10 18" id="KW-0805">Transcription regulation</keyword>
<dbReference type="GO" id="GO:0030430">
    <property type="term" value="C:host cell cytoplasm"/>
    <property type="evidence" value="ECO:0007669"/>
    <property type="project" value="UniProtKB-SubCell"/>
</dbReference>
<dbReference type="GO" id="GO:0008270">
    <property type="term" value="F:zinc ion binding"/>
    <property type="evidence" value="ECO:0007669"/>
    <property type="project" value="UniProtKB-KW"/>
</dbReference>
<evidence type="ECO:0000256" key="2">
    <source>
        <dbReference type="ARBA" id="ARBA00022518"/>
    </source>
</evidence>
<comment type="similarity">
    <text evidence="18 19">Belongs to the papillomaviridae E7 protein family.</text>
</comment>
<name>A0A385PJH2_9PAPI</name>
<keyword evidence="5 18" id="KW-1090">Inhibition of host innate immune response by virus</keyword>
<dbReference type="Pfam" id="PF00527">
    <property type="entry name" value="E7"/>
    <property type="match status" value="1"/>
</dbReference>
<organism evidence="20">
    <name type="scientific">Human papillomavirus</name>
    <dbReference type="NCBI Taxonomy" id="10566"/>
    <lineage>
        <taxon>Viruses</taxon>
        <taxon>Monodnaviria</taxon>
        <taxon>Shotokuvirae</taxon>
        <taxon>Cossaviricota</taxon>
        <taxon>Papovaviricetes</taxon>
        <taxon>Zurhausenvirales</taxon>
        <taxon>Papillomaviridae</taxon>
    </lineage>
</organism>
<evidence type="ECO:0000256" key="14">
    <source>
        <dbReference type="ARBA" id="ARBA00023200"/>
    </source>
</evidence>
<keyword evidence="8 18" id="KW-1114">Inhibition of host interferon signaling pathway by virus</keyword>
<keyword evidence="13 18" id="KW-0804">Transcription</keyword>
<dbReference type="PIRSF" id="PIRSF003407">
    <property type="entry name" value="Papvi_E7"/>
    <property type="match status" value="1"/>
</dbReference>
<evidence type="ECO:0000313" key="20">
    <source>
        <dbReference type="EMBL" id="AYA94167.1"/>
    </source>
</evidence>
<evidence type="ECO:0000256" key="10">
    <source>
        <dbReference type="ARBA" id="ARBA00023015"/>
    </source>
</evidence>
<evidence type="ECO:0000256" key="8">
    <source>
        <dbReference type="ARBA" id="ARBA00022830"/>
    </source>
</evidence>
<feature type="short sequence motif" description="Nuclear export signal" evidence="18">
    <location>
        <begin position="76"/>
        <end position="84"/>
    </location>
</feature>
<evidence type="ECO:0000256" key="12">
    <source>
        <dbReference type="ARBA" id="ARBA00023159"/>
    </source>
</evidence>
<evidence type="ECO:0000256" key="9">
    <source>
        <dbReference type="ARBA" id="ARBA00022833"/>
    </source>
</evidence>
<protein>
    <recommendedName>
        <fullName evidence="18 19">Protein E7</fullName>
    </recommendedName>
</protein>
<evidence type="ECO:0000256" key="3">
    <source>
        <dbReference type="ARBA" id="ARBA00022562"/>
    </source>
</evidence>
<keyword evidence="9 18" id="KW-0862">Zinc</keyword>
<sequence length="103" mass="11497">MIGKEVTVQDFILELSEVQPEVIPVDLLCEEELPNEQETEEESNIDRTVFKVIAPCGCSFCEVNLRVFVNATELGIRTLQELLTSDLQLLCPECRGNCKHGGS</sequence>
<keyword evidence="14 18" id="KW-1035">Host cytoplasm</keyword>
<dbReference type="InterPro" id="IPR000148">
    <property type="entry name" value="Papilloma_E7"/>
</dbReference>
<keyword evidence="6 18" id="KW-0479">Metal-binding</keyword>
<dbReference type="EMBL" id="MH777286">
    <property type="protein sequence ID" value="AYA94167.1"/>
    <property type="molecule type" value="Genomic_DNA"/>
</dbReference>
<evidence type="ECO:0000256" key="1">
    <source>
        <dbReference type="ARBA" id="ARBA00022504"/>
    </source>
</evidence>
<dbReference type="GO" id="GO:0052170">
    <property type="term" value="P:symbiont-mediated suppression of host innate immune response"/>
    <property type="evidence" value="ECO:0007669"/>
    <property type="project" value="UniProtKB-KW"/>
</dbReference>
<evidence type="ECO:0000256" key="16">
    <source>
        <dbReference type="ARBA" id="ARBA00023280"/>
    </source>
</evidence>
<keyword evidence="15" id="KW-0922">Interferon antiviral system evasion</keyword>
<keyword evidence="7 18" id="KW-0863">Zinc-finger</keyword>
<dbReference type="GO" id="GO:0003677">
    <property type="term" value="F:DNA binding"/>
    <property type="evidence" value="ECO:0007669"/>
    <property type="project" value="UniProtKB-UniRule"/>
</dbReference>
<keyword evidence="17 18" id="KW-1078">G1/S host cell cycle checkpoint dysregulation by virus</keyword>
<dbReference type="GO" id="GO:0042025">
    <property type="term" value="C:host cell nucleus"/>
    <property type="evidence" value="ECO:0007669"/>
    <property type="project" value="UniProtKB-SubCell"/>
</dbReference>
<gene>
    <name evidence="18" type="primary">E7</name>
</gene>
<dbReference type="GO" id="GO:0039645">
    <property type="term" value="P:symbiont-mediated perturbation of host cell cycle G1/S transition checkpoint"/>
    <property type="evidence" value="ECO:0007669"/>
    <property type="project" value="UniProtKB-UniRule"/>
</dbReference>
<keyword evidence="3 18" id="KW-1048">Host nucleus</keyword>
<comment type="subcellular location">
    <subcellularLocation>
        <location evidence="18">Host cytoplasm</location>
    </subcellularLocation>
    <subcellularLocation>
        <location evidence="18">Host nucleus</location>
    </subcellularLocation>
    <text evidence="18">Predominantly found in the host nucleus.</text>
</comment>
<dbReference type="GO" id="GO:0039502">
    <property type="term" value="P:symbiont-mediated suppression of host type I interferon-mediated signaling pathway"/>
    <property type="evidence" value="ECO:0007669"/>
    <property type="project" value="UniProtKB-UniRule"/>
</dbReference>
<keyword evidence="11 18" id="KW-0238">DNA-binding</keyword>
<dbReference type="SUPFAM" id="SSF161234">
    <property type="entry name" value="E7 C-terminal domain-like"/>
    <property type="match status" value="1"/>
</dbReference>
<comment type="subunit">
    <text evidence="18">Homodimer. Homooligomer. Interacts with host RB1; this interaction induces dissociation of RB1-E2F1 complex thereby disrupting RB1 activity. Interacts with host EP300; this interaction represses EP300 transcriptional activity. Interacts with protein E2; this interaction inhibits E7 oncogenic activity. Interacts with host TMEM173/STING; this interaction impairs the ability of TMEM173/STING to sense cytosolic DNA and promote the production of type I interferon (IFN-alpha and IFN-beta).</text>
</comment>
<evidence type="ECO:0000256" key="19">
    <source>
        <dbReference type="PIRNR" id="PIRNR003407"/>
    </source>
</evidence>
<evidence type="ECO:0000256" key="6">
    <source>
        <dbReference type="ARBA" id="ARBA00022723"/>
    </source>
</evidence>
<evidence type="ECO:0000256" key="13">
    <source>
        <dbReference type="ARBA" id="ARBA00023163"/>
    </source>
</evidence>
<evidence type="ECO:0000256" key="18">
    <source>
        <dbReference type="HAMAP-Rule" id="MF_04004"/>
    </source>
</evidence>
<feature type="short sequence motif" description="LXCXE motif; interaction with host RB1 and TMEM173/STING" evidence="18">
    <location>
        <begin position="27"/>
        <end position="31"/>
    </location>
</feature>
<accession>A0A385PJH2</accession>
<evidence type="ECO:0000256" key="15">
    <source>
        <dbReference type="ARBA" id="ARBA00023258"/>
    </source>
</evidence>
<keyword evidence="16 18" id="KW-0899">Viral immunoevasion</keyword>
<dbReference type="GO" id="GO:0003700">
    <property type="term" value="F:DNA-binding transcription factor activity"/>
    <property type="evidence" value="ECO:0007669"/>
    <property type="project" value="UniProtKB-UniRule"/>
</dbReference>
<dbReference type="GO" id="GO:0019904">
    <property type="term" value="F:protein domain specific binding"/>
    <property type="evidence" value="ECO:0007669"/>
    <property type="project" value="UniProtKB-UniRule"/>
</dbReference>
<evidence type="ECO:0000256" key="17">
    <source>
        <dbReference type="ARBA" id="ARBA00023309"/>
    </source>
</evidence>
<dbReference type="GO" id="GO:0006351">
    <property type="term" value="P:DNA-templated transcription"/>
    <property type="evidence" value="ECO:0007669"/>
    <property type="project" value="UniProtKB-UniRule"/>
</dbReference>
<comment type="domain">
    <text evidence="18">The E7 terminal domain is an intrinsically disordered domain, whose flexibility and conformational transitions confer target adaptability to the oncoprotein. It allows adaptation to a variety of protein targets and exposes the PEST degradation sequence that regulates its turnover in the cell.</text>
</comment>
<comment type="caution">
    <text evidence="18">Lacks conserved residue(s) required for the propagation of feature annotation.</text>
</comment>
<comment type="PTM">
    <text evidence="18">Highly phosphorylated.</text>
</comment>
<evidence type="ECO:0000256" key="11">
    <source>
        <dbReference type="ARBA" id="ARBA00023125"/>
    </source>
</evidence>